<gene>
    <name evidence="3" type="ORF">METZ01_LOCUS322203</name>
</gene>
<accession>A0A382P7G4</accession>
<dbReference type="AlphaFoldDB" id="A0A382P7G4"/>
<proteinExistence type="predicted"/>
<dbReference type="EMBL" id="UINC01105424">
    <property type="protein sequence ID" value="SVC69349.1"/>
    <property type="molecule type" value="Genomic_DNA"/>
</dbReference>
<organism evidence="3">
    <name type="scientific">marine metagenome</name>
    <dbReference type="NCBI Taxonomy" id="408172"/>
    <lineage>
        <taxon>unclassified sequences</taxon>
        <taxon>metagenomes</taxon>
        <taxon>ecological metagenomes</taxon>
    </lineage>
</organism>
<dbReference type="InterPro" id="IPR011032">
    <property type="entry name" value="GroES-like_sf"/>
</dbReference>
<dbReference type="Pfam" id="PF08240">
    <property type="entry name" value="ADH_N"/>
    <property type="match status" value="1"/>
</dbReference>
<dbReference type="SUPFAM" id="SSF50129">
    <property type="entry name" value="GroES-like"/>
    <property type="match status" value="1"/>
</dbReference>
<evidence type="ECO:0000259" key="2">
    <source>
        <dbReference type="Pfam" id="PF08240"/>
    </source>
</evidence>
<feature type="region of interest" description="Disordered" evidence="1">
    <location>
        <begin position="28"/>
        <end position="53"/>
    </location>
</feature>
<protein>
    <recommendedName>
        <fullName evidence="2">Alcohol dehydrogenase-like N-terminal domain-containing protein</fullName>
    </recommendedName>
</protein>
<evidence type="ECO:0000256" key="1">
    <source>
        <dbReference type="SAM" id="MobiDB-lite"/>
    </source>
</evidence>
<name>A0A382P7G4_9ZZZZ</name>
<reference evidence="3" key="1">
    <citation type="submission" date="2018-05" db="EMBL/GenBank/DDBJ databases">
        <authorList>
            <person name="Lanie J.A."/>
            <person name="Ng W.-L."/>
            <person name="Kazmierczak K.M."/>
            <person name="Andrzejewski T.M."/>
            <person name="Davidsen T.M."/>
            <person name="Wayne K.J."/>
            <person name="Tettelin H."/>
            <person name="Glass J.I."/>
            <person name="Rusch D."/>
            <person name="Podicherti R."/>
            <person name="Tsui H.-C.T."/>
            <person name="Winkler M.E."/>
        </authorList>
    </citation>
    <scope>NUCLEOTIDE SEQUENCE</scope>
</reference>
<dbReference type="Gene3D" id="3.90.180.10">
    <property type="entry name" value="Medium-chain alcohol dehydrogenases, catalytic domain"/>
    <property type="match status" value="1"/>
</dbReference>
<evidence type="ECO:0000313" key="3">
    <source>
        <dbReference type="EMBL" id="SVC69349.1"/>
    </source>
</evidence>
<sequence length="53" mass="5484">MLVRLEQVAVCGSDVPDYLGVHPGFPKPTGGTGHEGIGRVVSCPSGTYAEGER</sequence>
<feature type="domain" description="Alcohol dehydrogenase-like N-terminal" evidence="2">
    <location>
        <begin position="2"/>
        <end position="52"/>
    </location>
</feature>
<feature type="non-terminal residue" evidence="3">
    <location>
        <position position="53"/>
    </location>
</feature>
<dbReference type="InterPro" id="IPR013154">
    <property type="entry name" value="ADH-like_N"/>
</dbReference>